<accession>A0A0E9XJF4</accession>
<evidence type="ECO:0000313" key="2">
    <source>
        <dbReference type="EMBL" id="JAI01814.1"/>
    </source>
</evidence>
<keyword evidence="1" id="KW-0812">Transmembrane</keyword>
<proteinExistence type="predicted"/>
<protein>
    <submittedName>
        <fullName evidence="2">Uncharacterized protein</fullName>
    </submittedName>
</protein>
<reference evidence="2" key="2">
    <citation type="journal article" date="2015" name="Fish Shellfish Immunol.">
        <title>Early steps in the European eel (Anguilla anguilla)-Vibrio vulnificus interaction in the gills: Role of the RtxA13 toxin.</title>
        <authorList>
            <person name="Callol A."/>
            <person name="Pajuelo D."/>
            <person name="Ebbesson L."/>
            <person name="Teles M."/>
            <person name="MacKenzie S."/>
            <person name="Amaro C."/>
        </authorList>
    </citation>
    <scope>NUCLEOTIDE SEQUENCE</scope>
</reference>
<feature type="transmembrane region" description="Helical" evidence="1">
    <location>
        <begin position="25"/>
        <end position="50"/>
    </location>
</feature>
<sequence>MVAKQGPQSEIMSLLSLTCSNHSPVISLSANCIHLTLSCLVFLFVFFYFLNLYEKIIVKE</sequence>
<organism evidence="2">
    <name type="scientific">Anguilla anguilla</name>
    <name type="common">European freshwater eel</name>
    <name type="synonym">Muraena anguilla</name>
    <dbReference type="NCBI Taxonomy" id="7936"/>
    <lineage>
        <taxon>Eukaryota</taxon>
        <taxon>Metazoa</taxon>
        <taxon>Chordata</taxon>
        <taxon>Craniata</taxon>
        <taxon>Vertebrata</taxon>
        <taxon>Euteleostomi</taxon>
        <taxon>Actinopterygii</taxon>
        <taxon>Neopterygii</taxon>
        <taxon>Teleostei</taxon>
        <taxon>Anguilliformes</taxon>
        <taxon>Anguillidae</taxon>
        <taxon>Anguilla</taxon>
    </lineage>
</organism>
<name>A0A0E9XJF4_ANGAN</name>
<dbReference type="AlphaFoldDB" id="A0A0E9XJF4"/>
<evidence type="ECO:0000256" key="1">
    <source>
        <dbReference type="SAM" id="Phobius"/>
    </source>
</evidence>
<keyword evidence="1" id="KW-1133">Transmembrane helix</keyword>
<reference evidence="2" key="1">
    <citation type="submission" date="2014-11" db="EMBL/GenBank/DDBJ databases">
        <authorList>
            <person name="Amaro Gonzalez C."/>
        </authorList>
    </citation>
    <scope>NUCLEOTIDE SEQUENCE</scope>
</reference>
<dbReference type="EMBL" id="GBXM01006764">
    <property type="protein sequence ID" value="JAI01814.1"/>
    <property type="molecule type" value="Transcribed_RNA"/>
</dbReference>
<keyword evidence="1" id="KW-0472">Membrane</keyword>